<keyword evidence="9" id="KW-1185">Reference proteome</keyword>
<evidence type="ECO:0000256" key="5">
    <source>
        <dbReference type="ARBA" id="ARBA00023242"/>
    </source>
</evidence>
<dbReference type="eggNOG" id="ENOG502S77A">
    <property type="taxonomic scope" value="Eukaryota"/>
</dbReference>
<dbReference type="GO" id="GO:0032968">
    <property type="term" value="P:positive regulation of transcription elongation by RNA polymerase II"/>
    <property type="evidence" value="ECO:0007669"/>
    <property type="project" value="EnsemblFungi"/>
</dbReference>
<evidence type="ECO:0000256" key="2">
    <source>
        <dbReference type="ARBA" id="ARBA00005942"/>
    </source>
</evidence>
<dbReference type="Gene3D" id="6.10.280.160">
    <property type="entry name" value="Mediator of RNA polymerase II transcription subunit 22"/>
    <property type="match status" value="1"/>
</dbReference>
<keyword evidence="6" id="KW-0010">Activator</keyword>
<dbReference type="InParanoid" id="G8JTV3"/>
<evidence type="ECO:0000313" key="9">
    <source>
        <dbReference type="Proteomes" id="UP000006790"/>
    </source>
</evidence>
<comment type="subunit">
    <text evidence="6">Component of the Mediator complex.</text>
</comment>
<gene>
    <name evidence="8" type="ordered locus">Ecym_4402</name>
</gene>
<dbReference type="GO" id="GO:0051123">
    <property type="term" value="P:RNA polymerase II preinitiation complex assembly"/>
    <property type="evidence" value="ECO:0007669"/>
    <property type="project" value="EnsemblFungi"/>
</dbReference>
<evidence type="ECO:0000256" key="4">
    <source>
        <dbReference type="ARBA" id="ARBA00023163"/>
    </source>
</evidence>
<evidence type="ECO:0000256" key="6">
    <source>
        <dbReference type="PIRNR" id="PIRNR007936"/>
    </source>
</evidence>
<dbReference type="AlphaFoldDB" id="G8JTV3"/>
<proteinExistence type="inferred from homology"/>
<dbReference type="GO" id="GO:0070847">
    <property type="term" value="C:core mediator complex"/>
    <property type="evidence" value="ECO:0007669"/>
    <property type="project" value="EnsemblFungi"/>
</dbReference>
<keyword evidence="3 6" id="KW-0805">Transcription regulation</keyword>
<feature type="region of interest" description="Disordered" evidence="7">
    <location>
        <begin position="29"/>
        <end position="52"/>
    </location>
</feature>
<evidence type="ECO:0000313" key="8">
    <source>
        <dbReference type="EMBL" id="AET39456.1"/>
    </source>
</evidence>
<dbReference type="STRING" id="931890.G8JTV3"/>
<comment type="subcellular location">
    <subcellularLocation>
        <location evidence="1 6">Nucleus</location>
    </subcellularLocation>
</comment>
<evidence type="ECO:0000256" key="3">
    <source>
        <dbReference type="ARBA" id="ARBA00023015"/>
    </source>
</evidence>
<dbReference type="PIRSF" id="PIRSF007936">
    <property type="entry name" value="SRB6"/>
    <property type="match status" value="1"/>
</dbReference>
<dbReference type="FunCoup" id="G8JTV3">
    <property type="interactions" value="143"/>
</dbReference>
<dbReference type="Proteomes" id="UP000006790">
    <property type="component" value="Chromosome 4"/>
</dbReference>
<dbReference type="RefSeq" id="XP_003646273.1">
    <property type="nucleotide sequence ID" value="XM_003646225.1"/>
</dbReference>
<comment type="function">
    <text evidence="6">Component of the Mediator complex, a coactivator involved in the regulated transcription of nearly all RNA polymerase II-dependent genes. Mediator functions as a bridge to convey information from gene-specific regulatory proteins to the basal RNA polymerase II transcription machinery.</text>
</comment>
<dbReference type="GO" id="GO:0003712">
    <property type="term" value="F:transcription coregulator activity"/>
    <property type="evidence" value="ECO:0007669"/>
    <property type="project" value="InterPro"/>
</dbReference>
<dbReference type="GO" id="GO:0016592">
    <property type="term" value="C:mediator complex"/>
    <property type="evidence" value="ECO:0007669"/>
    <property type="project" value="InterPro"/>
</dbReference>
<organism evidence="8 9">
    <name type="scientific">Eremothecium cymbalariae (strain CBS 270.75 / DBVPG 7215 / KCTC 17166 / NRRL Y-17582)</name>
    <name type="common">Yeast</name>
    <dbReference type="NCBI Taxonomy" id="931890"/>
    <lineage>
        <taxon>Eukaryota</taxon>
        <taxon>Fungi</taxon>
        <taxon>Dikarya</taxon>
        <taxon>Ascomycota</taxon>
        <taxon>Saccharomycotina</taxon>
        <taxon>Saccharomycetes</taxon>
        <taxon>Saccharomycetales</taxon>
        <taxon>Saccharomycetaceae</taxon>
        <taxon>Eremothecium</taxon>
    </lineage>
</organism>
<dbReference type="OrthoDB" id="203279at2759"/>
<evidence type="ECO:0000256" key="7">
    <source>
        <dbReference type="SAM" id="MobiDB-lite"/>
    </source>
</evidence>
<feature type="compositionally biased region" description="Polar residues" evidence="7">
    <location>
        <begin position="36"/>
        <end position="45"/>
    </location>
</feature>
<dbReference type="EMBL" id="CP002500">
    <property type="protein sequence ID" value="AET39456.1"/>
    <property type="molecule type" value="Genomic_DNA"/>
</dbReference>
<evidence type="ECO:0000256" key="1">
    <source>
        <dbReference type="ARBA" id="ARBA00004123"/>
    </source>
</evidence>
<dbReference type="HOGENOM" id="CLU_130571_0_0_1"/>
<sequence>MSNQALLDKLDRTTETLAQTLSQLVRLSSIDDPGSADSSEGNATEISSSSTASLATTSILMVHSQTMQLIKGIQDLLIITRSIRETWVLGQVPDKDKQRETKMDYEKCEAMLDRALNEIFGPPRA</sequence>
<name>G8JTV3_ERECY</name>
<protein>
    <recommendedName>
        <fullName evidence="6">Mediator of RNA polymerase II transcription subunit 22</fullName>
    </recommendedName>
    <alternativeName>
        <fullName evidence="6">Mediator complex subunit 22</fullName>
    </alternativeName>
</protein>
<dbReference type="GO" id="GO:0060261">
    <property type="term" value="P:positive regulation of transcription initiation by RNA polymerase II"/>
    <property type="evidence" value="ECO:0007669"/>
    <property type="project" value="EnsemblFungi"/>
</dbReference>
<reference evidence="9" key="1">
    <citation type="journal article" date="2012" name="G3 (Bethesda)">
        <title>Pichia sorbitophila, an interspecies yeast hybrid reveals early steps of genome resolution following polyploidization.</title>
        <authorList>
            <person name="Leh Louis V."/>
            <person name="Despons L."/>
            <person name="Friedrich A."/>
            <person name="Martin T."/>
            <person name="Durrens P."/>
            <person name="Casaregola S."/>
            <person name="Neuveglise C."/>
            <person name="Fairhead C."/>
            <person name="Marck C."/>
            <person name="Cruz J.A."/>
            <person name="Straub M.L."/>
            <person name="Kugler V."/>
            <person name="Sacerdot C."/>
            <person name="Uzunov Z."/>
            <person name="Thierry A."/>
            <person name="Weiss S."/>
            <person name="Bleykasten C."/>
            <person name="De Montigny J."/>
            <person name="Jacques N."/>
            <person name="Jung P."/>
            <person name="Lemaire M."/>
            <person name="Mallet S."/>
            <person name="Morel G."/>
            <person name="Richard G.F."/>
            <person name="Sarkar A."/>
            <person name="Savel G."/>
            <person name="Schacherer J."/>
            <person name="Seret M.L."/>
            <person name="Talla E."/>
            <person name="Samson G."/>
            <person name="Jubin C."/>
            <person name="Poulain J."/>
            <person name="Vacherie B."/>
            <person name="Barbe V."/>
            <person name="Pelletier E."/>
            <person name="Sherman D.J."/>
            <person name="Westhof E."/>
            <person name="Weissenbach J."/>
            <person name="Baret P.V."/>
            <person name="Wincker P."/>
            <person name="Gaillardin C."/>
            <person name="Dujon B."/>
            <person name="Souciet J.L."/>
        </authorList>
    </citation>
    <scope>NUCLEOTIDE SEQUENCE [LARGE SCALE GENOMIC DNA]</scope>
    <source>
        <strain evidence="9">CBS 270.75 / DBVPG 7215 / KCTC 17166 / NRRL Y-17582</strain>
    </source>
</reference>
<keyword evidence="4 6" id="KW-0804">Transcription</keyword>
<dbReference type="InterPro" id="IPR016530">
    <property type="entry name" value="Med22_Saccharomyce"/>
</dbReference>
<dbReference type="GeneID" id="11470069"/>
<accession>G8JTV3</accession>
<dbReference type="InterPro" id="IPR009332">
    <property type="entry name" value="Med22"/>
</dbReference>
<dbReference type="OMA" id="WLLTQIP"/>
<comment type="similarity">
    <text evidence="2 6">Belongs to the Mediator complex subunit 22 family.</text>
</comment>
<dbReference type="Pfam" id="PF06179">
    <property type="entry name" value="Med22"/>
    <property type="match status" value="1"/>
</dbReference>
<dbReference type="KEGG" id="erc:Ecym_4402"/>
<keyword evidence="5" id="KW-0539">Nucleus</keyword>